<reference evidence="2" key="1">
    <citation type="journal article" date="2022" name="Int. J. Mol. Sci.">
        <title>Draft Genome of Tanacetum Coccineum: Genomic Comparison of Closely Related Tanacetum-Family Plants.</title>
        <authorList>
            <person name="Yamashiro T."/>
            <person name="Shiraishi A."/>
            <person name="Nakayama K."/>
            <person name="Satake H."/>
        </authorList>
    </citation>
    <scope>NUCLEOTIDE SEQUENCE</scope>
</reference>
<dbReference type="Proteomes" id="UP001151760">
    <property type="component" value="Unassembled WGS sequence"/>
</dbReference>
<reference evidence="2" key="2">
    <citation type="submission" date="2022-01" db="EMBL/GenBank/DDBJ databases">
        <authorList>
            <person name="Yamashiro T."/>
            <person name="Shiraishi A."/>
            <person name="Satake H."/>
            <person name="Nakayama K."/>
        </authorList>
    </citation>
    <scope>NUCLEOTIDE SEQUENCE</scope>
</reference>
<sequence>MYDSLVQFEPHVQTSKANRVARNHDPLALIAHSNASSSQSHANPSSLHSPQPYYVTHPSSVVDYEEDYQRELQGDSQEDKDSRVDIQTKNAGYGGNGNRNVGRQNRNQAFNAGNVDDNANSEPSYDAKAASEEDEIIYSQLDDARYDRALLRAQVNILYRDRPFHRRTALLKGRVPIILVSPPLGHRVISNRKETVVITDLLKAALFETKDSYGGTKDSERSHKTQMIELQRQQGPAKDPCKSQSLPRGQHIDEGLAVLATCATTRNGDDSHTSGTGVRRNERAVRECTYQDFMKCQPLFFRGTEERSLDPSGLDRMETRVRIRTAP</sequence>
<accession>A0ABQ5HVE8</accession>
<feature type="region of interest" description="Disordered" evidence="1">
    <location>
        <begin position="34"/>
        <end position="56"/>
    </location>
</feature>
<feature type="compositionally biased region" description="Low complexity" evidence="1">
    <location>
        <begin position="34"/>
        <end position="49"/>
    </location>
</feature>
<feature type="region of interest" description="Disordered" evidence="1">
    <location>
        <begin position="70"/>
        <end position="104"/>
    </location>
</feature>
<protein>
    <submittedName>
        <fullName evidence="2">Uncharacterized protein</fullName>
    </submittedName>
</protein>
<comment type="caution">
    <text evidence="2">The sequence shown here is derived from an EMBL/GenBank/DDBJ whole genome shotgun (WGS) entry which is preliminary data.</text>
</comment>
<name>A0ABQ5HVE8_9ASTR</name>
<dbReference type="EMBL" id="BQNB010020048">
    <property type="protein sequence ID" value="GJT91764.1"/>
    <property type="molecule type" value="Genomic_DNA"/>
</dbReference>
<feature type="compositionally biased region" description="Basic and acidic residues" evidence="1">
    <location>
        <begin position="70"/>
        <end position="86"/>
    </location>
</feature>
<proteinExistence type="predicted"/>
<evidence type="ECO:0000256" key="1">
    <source>
        <dbReference type="SAM" id="MobiDB-lite"/>
    </source>
</evidence>
<evidence type="ECO:0000313" key="2">
    <source>
        <dbReference type="EMBL" id="GJT91764.1"/>
    </source>
</evidence>
<evidence type="ECO:0000313" key="3">
    <source>
        <dbReference type="Proteomes" id="UP001151760"/>
    </source>
</evidence>
<keyword evidence="3" id="KW-1185">Reference proteome</keyword>
<gene>
    <name evidence="2" type="ORF">Tco_1080609</name>
</gene>
<organism evidence="2 3">
    <name type="scientific">Tanacetum coccineum</name>
    <dbReference type="NCBI Taxonomy" id="301880"/>
    <lineage>
        <taxon>Eukaryota</taxon>
        <taxon>Viridiplantae</taxon>
        <taxon>Streptophyta</taxon>
        <taxon>Embryophyta</taxon>
        <taxon>Tracheophyta</taxon>
        <taxon>Spermatophyta</taxon>
        <taxon>Magnoliopsida</taxon>
        <taxon>eudicotyledons</taxon>
        <taxon>Gunneridae</taxon>
        <taxon>Pentapetalae</taxon>
        <taxon>asterids</taxon>
        <taxon>campanulids</taxon>
        <taxon>Asterales</taxon>
        <taxon>Asteraceae</taxon>
        <taxon>Asteroideae</taxon>
        <taxon>Anthemideae</taxon>
        <taxon>Anthemidinae</taxon>
        <taxon>Tanacetum</taxon>
    </lineage>
</organism>